<dbReference type="AlphaFoldDB" id="A0A1I8J7T2"/>
<name>A0A1I8J7T2_9PLAT</name>
<dbReference type="Proteomes" id="UP000095280">
    <property type="component" value="Unplaced"/>
</dbReference>
<feature type="compositionally biased region" description="Polar residues" evidence="1">
    <location>
        <begin position="228"/>
        <end position="251"/>
    </location>
</feature>
<sequence length="328" mass="36477">MSNSRRDQMAGSSSRRSETADQEEFLDLLAALSTSRGSVRSQSGRHTWQPGLIPPCLEPPHRIQSRFCVPKNTLNKVPELNHPELSRGQRSYLHSIAQIYSLDDTKRSLSNSYYGLLMSELLKGGGREDSHKRYSGWIYGNHKRLFETNPKIWRSRKLKSSRDDSTAQPASSDRASAAARKSESRTDRSKEKSPKSSTKNRTAQPADAAKPSSPSSESKEPKPTSESQQEQPSRRLQSARSRPSRNGSGKSTRTRADNDLEEPTVRVSGTGTAGESRARSAGRGSRTTSAASRPNHRADKNRSVYADSDDDDEVDRGRRPRDLSSIMY</sequence>
<organism evidence="2 4">
    <name type="scientific">Macrostomum lignano</name>
    <dbReference type="NCBI Taxonomy" id="282301"/>
    <lineage>
        <taxon>Eukaryota</taxon>
        <taxon>Metazoa</taxon>
        <taxon>Spiralia</taxon>
        <taxon>Lophotrochozoa</taxon>
        <taxon>Platyhelminthes</taxon>
        <taxon>Rhabditophora</taxon>
        <taxon>Macrostomorpha</taxon>
        <taxon>Macrostomida</taxon>
        <taxon>Macrostomidae</taxon>
        <taxon>Macrostomum</taxon>
    </lineage>
</organism>
<feature type="compositionally biased region" description="Low complexity" evidence="1">
    <location>
        <begin position="170"/>
        <end position="179"/>
    </location>
</feature>
<feature type="compositionally biased region" description="Basic and acidic residues" evidence="1">
    <location>
        <begin position="180"/>
        <end position="194"/>
    </location>
</feature>
<feature type="compositionally biased region" description="Low complexity" evidence="1">
    <location>
        <begin position="273"/>
        <end position="293"/>
    </location>
</feature>
<dbReference type="WBParaSite" id="maker-uti_cns_0046153-snap-gene-0.3-mRNA-1">
    <property type="protein sequence ID" value="maker-uti_cns_0046153-snap-gene-0.3-mRNA-1"/>
    <property type="gene ID" value="maker-uti_cns_0046153-snap-gene-0.3"/>
</dbReference>
<feature type="region of interest" description="Disordered" evidence="1">
    <location>
        <begin position="156"/>
        <end position="328"/>
    </location>
</feature>
<evidence type="ECO:0000313" key="2">
    <source>
        <dbReference type="Proteomes" id="UP000095280"/>
    </source>
</evidence>
<evidence type="ECO:0000313" key="3">
    <source>
        <dbReference type="WBParaSite" id="maker-uti_cns_0000084-snap-gene-1.3-mRNA-1"/>
    </source>
</evidence>
<feature type="region of interest" description="Disordered" evidence="1">
    <location>
        <begin position="1"/>
        <end position="22"/>
    </location>
</feature>
<evidence type="ECO:0000313" key="4">
    <source>
        <dbReference type="WBParaSite" id="maker-uti_cns_0046152-snap-gene-0.18-mRNA-1"/>
    </source>
</evidence>
<evidence type="ECO:0000256" key="1">
    <source>
        <dbReference type="SAM" id="MobiDB-lite"/>
    </source>
</evidence>
<dbReference type="WBParaSite" id="maker-uti_cns_0000084-snap-gene-1.3-mRNA-1">
    <property type="protein sequence ID" value="maker-uti_cns_0000084-snap-gene-1.3-mRNA-1"/>
    <property type="gene ID" value="maker-uti_cns_0000084-snap-gene-1.3"/>
</dbReference>
<keyword evidence="2" id="KW-1185">Reference proteome</keyword>
<dbReference type="OrthoDB" id="5980156at2759"/>
<reference evidence="3 4" key="1">
    <citation type="submission" date="2016-11" db="UniProtKB">
        <authorList>
            <consortium name="WormBaseParasite"/>
        </authorList>
    </citation>
    <scope>IDENTIFICATION</scope>
</reference>
<proteinExistence type="predicted"/>
<protein>
    <submittedName>
        <fullName evidence="3 4">Fork-head domain-containing protein</fullName>
    </submittedName>
</protein>
<accession>A0A1I8J7T2</accession>
<dbReference type="WBParaSite" id="maker-uti_cns_0046152-snap-gene-0.18-mRNA-1">
    <property type="protein sequence ID" value="maker-uti_cns_0046152-snap-gene-0.18-mRNA-1"/>
    <property type="gene ID" value="maker-uti_cns_0046152-snap-gene-0.18"/>
</dbReference>